<accession>A0A5C5YM69</accession>
<gene>
    <name evidence="5" type="ORF">Pla123a_27880</name>
</gene>
<dbReference type="InterPro" id="IPR041698">
    <property type="entry name" value="Methyltransf_25"/>
</dbReference>
<dbReference type="Pfam" id="PF13649">
    <property type="entry name" value="Methyltransf_25"/>
    <property type="match status" value="1"/>
</dbReference>
<dbReference type="PANTHER" id="PTHR43464:SF19">
    <property type="entry name" value="UBIQUINONE BIOSYNTHESIS O-METHYLTRANSFERASE, MITOCHONDRIAL"/>
    <property type="match status" value="1"/>
</dbReference>
<dbReference type="RefSeq" id="WP_146587883.1">
    <property type="nucleotide sequence ID" value="NZ_SJPO01000006.1"/>
</dbReference>
<proteinExistence type="predicted"/>
<dbReference type="GO" id="GO:0032259">
    <property type="term" value="P:methylation"/>
    <property type="evidence" value="ECO:0007669"/>
    <property type="project" value="UniProtKB-KW"/>
</dbReference>
<sequence>MQRVLTPELLDDPALDESLHQAAYAGLRRINTWSRTASYLRRELSRIAAHRSLTELRVLDVACGSGDMARSLAARPLAGGVRLEVDGCDISPAAVEQAQQLADRAGQTGTRFYVHDALAAPFPHRYDVVLCTLFLHHMTESQGVALFRQMAAAAEAAVLVDDLIRSRIGYWLAWTGCRILSRSTIVHNDGPVSVRGAFTPEEAVALAAEAGLPGARCKLHWPQRYLLTWEA</sequence>
<dbReference type="Gene3D" id="3.40.50.150">
    <property type="entry name" value="Vaccinia Virus protein VP39"/>
    <property type="match status" value="1"/>
</dbReference>
<dbReference type="AlphaFoldDB" id="A0A5C5YM69"/>
<evidence type="ECO:0000313" key="5">
    <source>
        <dbReference type="EMBL" id="TWT76002.1"/>
    </source>
</evidence>
<evidence type="ECO:0000256" key="2">
    <source>
        <dbReference type="ARBA" id="ARBA00022679"/>
    </source>
</evidence>
<evidence type="ECO:0000256" key="1">
    <source>
        <dbReference type="ARBA" id="ARBA00022603"/>
    </source>
</evidence>
<evidence type="ECO:0000313" key="6">
    <source>
        <dbReference type="Proteomes" id="UP000318478"/>
    </source>
</evidence>
<keyword evidence="1" id="KW-0489">Methyltransferase</keyword>
<name>A0A5C5YM69_9BACT</name>
<feature type="domain" description="Methyltransferase" evidence="4">
    <location>
        <begin position="58"/>
        <end position="152"/>
    </location>
</feature>
<reference evidence="5 6" key="1">
    <citation type="submission" date="2019-02" db="EMBL/GenBank/DDBJ databases">
        <title>Deep-cultivation of Planctomycetes and their phenomic and genomic characterization uncovers novel biology.</title>
        <authorList>
            <person name="Wiegand S."/>
            <person name="Jogler M."/>
            <person name="Boedeker C."/>
            <person name="Pinto D."/>
            <person name="Vollmers J."/>
            <person name="Rivas-Marin E."/>
            <person name="Kohn T."/>
            <person name="Peeters S.H."/>
            <person name="Heuer A."/>
            <person name="Rast P."/>
            <person name="Oberbeckmann S."/>
            <person name="Bunk B."/>
            <person name="Jeske O."/>
            <person name="Meyerdierks A."/>
            <person name="Storesund J.E."/>
            <person name="Kallscheuer N."/>
            <person name="Luecker S."/>
            <person name="Lage O.M."/>
            <person name="Pohl T."/>
            <person name="Merkel B.J."/>
            <person name="Hornburger P."/>
            <person name="Mueller R.-W."/>
            <person name="Bruemmer F."/>
            <person name="Labrenz M."/>
            <person name="Spormann A.M."/>
            <person name="Op Den Camp H."/>
            <person name="Overmann J."/>
            <person name="Amann R."/>
            <person name="Jetten M.S.M."/>
            <person name="Mascher T."/>
            <person name="Medema M.H."/>
            <person name="Devos D.P."/>
            <person name="Kaster A.-K."/>
            <person name="Ovreas L."/>
            <person name="Rohde M."/>
            <person name="Galperin M.Y."/>
            <person name="Jogler C."/>
        </authorList>
    </citation>
    <scope>NUCLEOTIDE SEQUENCE [LARGE SCALE GENOMIC DNA]</scope>
    <source>
        <strain evidence="5 6">Pla123a</strain>
    </source>
</reference>
<dbReference type="OrthoDB" id="9800454at2"/>
<comment type="caution">
    <text evidence="5">The sequence shown here is derived from an EMBL/GenBank/DDBJ whole genome shotgun (WGS) entry which is preliminary data.</text>
</comment>
<dbReference type="EMBL" id="SJPO01000006">
    <property type="protein sequence ID" value="TWT76002.1"/>
    <property type="molecule type" value="Genomic_DNA"/>
</dbReference>
<dbReference type="PANTHER" id="PTHR43464">
    <property type="entry name" value="METHYLTRANSFERASE"/>
    <property type="match status" value="1"/>
</dbReference>
<dbReference type="CDD" id="cd02440">
    <property type="entry name" value="AdoMet_MTases"/>
    <property type="match status" value="1"/>
</dbReference>
<evidence type="ECO:0000259" key="4">
    <source>
        <dbReference type="Pfam" id="PF13649"/>
    </source>
</evidence>
<protein>
    <recommendedName>
        <fullName evidence="4">Methyltransferase domain-containing protein</fullName>
    </recommendedName>
</protein>
<dbReference type="GO" id="GO:0008168">
    <property type="term" value="F:methyltransferase activity"/>
    <property type="evidence" value="ECO:0007669"/>
    <property type="project" value="UniProtKB-KW"/>
</dbReference>
<dbReference type="InterPro" id="IPR029063">
    <property type="entry name" value="SAM-dependent_MTases_sf"/>
</dbReference>
<organism evidence="5 6">
    <name type="scientific">Posidoniimonas polymericola</name>
    <dbReference type="NCBI Taxonomy" id="2528002"/>
    <lineage>
        <taxon>Bacteria</taxon>
        <taxon>Pseudomonadati</taxon>
        <taxon>Planctomycetota</taxon>
        <taxon>Planctomycetia</taxon>
        <taxon>Pirellulales</taxon>
        <taxon>Lacipirellulaceae</taxon>
        <taxon>Posidoniimonas</taxon>
    </lineage>
</organism>
<evidence type="ECO:0000256" key="3">
    <source>
        <dbReference type="ARBA" id="ARBA00022691"/>
    </source>
</evidence>
<dbReference type="Proteomes" id="UP000318478">
    <property type="component" value="Unassembled WGS sequence"/>
</dbReference>
<keyword evidence="2" id="KW-0808">Transferase</keyword>
<keyword evidence="6" id="KW-1185">Reference proteome</keyword>
<dbReference type="SUPFAM" id="SSF53335">
    <property type="entry name" value="S-adenosyl-L-methionine-dependent methyltransferases"/>
    <property type="match status" value="1"/>
</dbReference>
<keyword evidence="3" id="KW-0949">S-adenosyl-L-methionine</keyword>